<feature type="transmembrane region" description="Helical" evidence="9">
    <location>
        <begin position="220"/>
        <end position="239"/>
    </location>
</feature>
<evidence type="ECO:0000256" key="2">
    <source>
        <dbReference type="ARBA" id="ARBA00008974"/>
    </source>
</evidence>
<keyword evidence="5 9" id="KW-1133">Transmembrane helix</keyword>
<feature type="compositionally biased region" description="Basic and acidic residues" evidence="8">
    <location>
        <begin position="1"/>
        <end position="11"/>
    </location>
</feature>
<dbReference type="PANTHER" id="PTHR31806">
    <property type="entry name" value="PURINE-CYTOSINE PERMEASE FCY2-RELATED"/>
    <property type="match status" value="1"/>
</dbReference>
<evidence type="ECO:0008006" key="12">
    <source>
        <dbReference type="Google" id="ProtNLM"/>
    </source>
</evidence>
<dbReference type="AlphaFoldDB" id="A0AAV9QIC2"/>
<dbReference type="InterPro" id="IPR026030">
    <property type="entry name" value="Pur-cyt_permease_Fcy2/21/22"/>
</dbReference>
<feature type="transmembrane region" description="Helical" evidence="9">
    <location>
        <begin position="458"/>
        <end position="476"/>
    </location>
</feature>
<evidence type="ECO:0000256" key="1">
    <source>
        <dbReference type="ARBA" id="ARBA00004141"/>
    </source>
</evidence>
<dbReference type="EMBL" id="JAXLQG010000002">
    <property type="protein sequence ID" value="KAK5543495.1"/>
    <property type="molecule type" value="Genomic_DNA"/>
</dbReference>
<dbReference type="Proteomes" id="UP001345827">
    <property type="component" value="Unassembled WGS sequence"/>
</dbReference>
<dbReference type="GO" id="GO:0022857">
    <property type="term" value="F:transmembrane transporter activity"/>
    <property type="evidence" value="ECO:0007669"/>
    <property type="project" value="InterPro"/>
</dbReference>
<feature type="region of interest" description="Disordered" evidence="8">
    <location>
        <begin position="1"/>
        <end position="26"/>
    </location>
</feature>
<evidence type="ECO:0000256" key="5">
    <source>
        <dbReference type="ARBA" id="ARBA00022989"/>
    </source>
</evidence>
<dbReference type="PIRSF" id="PIRSF002744">
    <property type="entry name" value="Pur-cyt_permease"/>
    <property type="match status" value="1"/>
</dbReference>
<feature type="transmembrane region" description="Helical" evidence="9">
    <location>
        <begin position="150"/>
        <end position="171"/>
    </location>
</feature>
<reference evidence="10 11" key="1">
    <citation type="submission" date="2023-06" db="EMBL/GenBank/DDBJ databases">
        <title>Black Yeasts Isolated from many extreme environments.</title>
        <authorList>
            <person name="Coleine C."/>
            <person name="Stajich J.E."/>
            <person name="Selbmann L."/>
        </authorList>
    </citation>
    <scope>NUCLEOTIDE SEQUENCE [LARGE SCALE GENOMIC DNA]</scope>
    <source>
        <strain evidence="10 11">CCFEE 5887</strain>
    </source>
</reference>
<evidence type="ECO:0000256" key="9">
    <source>
        <dbReference type="SAM" id="Phobius"/>
    </source>
</evidence>
<dbReference type="InterPro" id="IPR001248">
    <property type="entry name" value="Pur-cyt_permease"/>
</dbReference>
<organism evidence="10 11">
    <name type="scientific">Vermiconidia calcicola</name>
    <dbReference type="NCBI Taxonomy" id="1690605"/>
    <lineage>
        <taxon>Eukaryota</taxon>
        <taxon>Fungi</taxon>
        <taxon>Dikarya</taxon>
        <taxon>Ascomycota</taxon>
        <taxon>Pezizomycotina</taxon>
        <taxon>Dothideomycetes</taxon>
        <taxon>Dothideomycetidae</taxon>
        <taxon>Mycosphaerellales</taxon>
        <taxon>Extremaceae</taxon>
        <taxon>Vermiconidia</taxon>
    </lineage>
</organism>
<dbReference type="Pfam" id="PF02133">
    <property type="entry name" value="Transp_cyt_pur"/>
    <property type="match status" value="1"/>
</dbReference>
<proteinExistence type="inferred from homology"/>
<name>A0AAV9QIC2_9PEZI</name>
<comment type="subcellular location">
    <subcellularLocation>
        <location evidence="1">Membrane</location>
        <topology evidence="1">Multi-pass membrane protein</topology>
    </subcellularLocation>
</comment>
<evidence type="ECO:0000313" key="10">
    <source>
        <dbReference type="EMBL" id="KAK5543495.1"/>
    </source>
</evidence>
<dbReference type="PANTHER" id="PTHR31806:SF1">
    <property type="entry name" value="PURINE-CYTOSINE PERMEASE FCY2-RELATED"/>
    <property type="match status" value="1"/>
</dbReference>
<keyword evidence="4 9" id="KW-0812">Transmembrane</keyword>
<feature type="transmembrane region" description="Helical" evidence="9">
    <location>
        <begin position="83"/>
        <end position="106"/>
    </location>
</feature>
<sequence length="522" mass="57662">MASVAEKHALGTEKSTVDLPSDPENAPVTGATIEETYELETPYRNKLFKWAYILDDKIGIEADGMEPTSPSRRTSDIPYFDMAAMWMSSNGVVGSMPTGLLGPVVFGLSFKASIIIVVFVNMLGALLPAFSSTFGPKYGFRQMVLSRYSFGYYGTKFIAFLEFVTNLGWSLVTALVGAEVMVALTDDKLPIIPSIIIISLIALTVATFGYRLVHFCTRYMWAFNFFIMIIFATIGSLRWDPTWPAQGTGLAQAGSTLSFMGVIFGSACGYTPVASDFYCKYPRQSTTPWWKPALLTWSGIVVAGILFNGMGAALGAAIMSDPELNDAYTNDGFGQAVALIFAPLGGFGKFCLAIWWLGTSGNLIGNTYSNSIAAQVIGFGLEKIPRFMLAIISTIIYAVIAIAGRERLQSIFENFLSILGYWVCAYFVIIFQEHFLFRFRREEYNRDAWNTPKMLPRGFAAMLSFWIGIMGAFMGMSQTWFVGPLSRHFGPYGGDLGAMLCSCFVAITYPVFRTVERKYFKL</sequence>
<evidence type="ECO:0000256" key="4">
    <source>
        <dbReference type="ARBA" id="ARBA00022692"/>
    </source>
</evidence>
<keyword evidence="3 7" id="KW-0813">Transport</keyword>
<evidence type="ECO:0000256" key="3">
    <source>
        <dbReference type="ARBA" id="ARBA00022448"/>
    </source>
</evidence>
<feature type="transmembrane region" description="Helical" evidence="9">
    <location>
        <begin position="415"/>
        <end position="437"/>
    </location>
</feature>
<feature type="transmembrane region" description="Helical" evidence="9">
    <location>
        <begin position="338"/>
        <end position="358"/>
    </location>
</feature>
<gene>
    <name evidence="10" type="ORF">LTR25_001109</name>
</gene>
<feature type="transmembrane region" description="Helical" evidence="9">
    <location>
        <begin position="251"/>
        <end position="273"/>
    </location>
</feature>
<evidence type="ECO:0000256" key="7">
    <source>
        <dbReference type="PIRNR" id="PIRNR002744"/>
    </source>
</evidence>
<comment type="similarity">
    <text evidence="2 7">Belongs to the purine-cytosine permease (2.A.39) family.</text>
</comment>
<keyword evidence="6 7" id="KW-0472">Membrane</keyword>
<feature type="transmembrane region" description="Helical" evidence="9">
    <location>
        <begin position="387"/>
        <end position="403"/>
    </location>
</feature>
<evidence type="ECO:0000256" key="6">
    <source>
        <dbReference type="ARBA" id="ARBA00023136"/>
    </source>
</evidence>
<feature type="transmembrane region" description="Helical" evidence="9">
    <location>
        <begin position="496"/>
        <end position="512"/>
    </location>
</feature>
<evidence type="ECO:0000256" key="8">
    <source>
        <dbReference type="SAM" id="MobiDB-lite"/>
    </source>
</evidence>
<feature type="transmembrane region" description="Helical" evidence="9">
    <location>
        <begin position="294"/>
        <end position="318"/>
    </location>
</feature>
<protein>
    <recommendedName>
        <fullName evidence="12">Purine-cytosine permease</fullName>
    </recommendedName>
</protein>
<accession>A0AAV9QIC2</accession>
<evidence type="ECO:0000313" key="11">
    <source>
        <dbReference type="Proteomes" id="UP001345827"/>
    </source>
</evidence>
<dbReference type="GO" id="GO:0000329">
    <property type="term" value="C:fungal-type vacuole membrane"/>
    <property type="evidence" value="ECO:0007669"/>
    <property type="project" value="TreeGrafter"/>
</dbReference>
<keyword evidence="11" id="KW-1185">Reference proteome</keyword>
<dbReference type="Gene3D" id="1.10.4160.10">
    <property type="entry name" value="Hydantoin permease"/>
    <property type="match status" value="1"/>
</dbReference>
<feature type="transmembrane region" description="Helical" evidence="9">
    <location>
        <begin position="191"/>
        <end position="213"/>
    </location>
</feature>
<comment type="caution">
    <text evidence="10">The sequence shown here is derived from an EMBL/GenBank/DDBJ whole genome shotgun (WGS) entry which is preliminary data.</text>
</comment>
<dbReference type="GO" id="GO:0005886">
    <property type="term" value="C:plasma membrane"/>
    <property type="evidence" value="ECO:0007669"/>
    <property type="project" value="TreeGrafter"/>
</dbReference>
<feature type="transmembrane region" description="Helical" evidence="9">
    <location>
        <begin position="112"/>
        <end position="130"/>
    </location>
</feature>